<evidence type="ECO:0000256" key="1">
    <source>
        <dbReference type="SAM" id="MobiDB-lite"/>
    </source>
</evidence>
<proteinExistence type="predicted"/>
<dbReference type="Proteomes" id="UP000001906">
    <property type="component" value="Segment"/>
</dbReference>
<dbReference type="EMBL" id="FN594518">
    <property type="protein sequence ID" value="CBH51597.1"/>
    <property type="molecule type" value="Genomic_DNA"/>
</dbReference>
<protein>
    <submittedName>
        <fullName evidence="2">Predicted phage virion structural protein</fullName>
    </submittedName>
</protein>
<keyword evidence="3" id="KW-1185">Reference proteome</keyword>
<dbReference type="GeneID" id="8673591"/>
<accession>D2EBT1</accession>
<organism evidence="2 3">
    <name type="scientific">Pseudomonas phage phi2</name>
    <dbReference type="NCBI Taxonomy" id="1450169"/>
    <lineage>
        <taxon>Viruses</taxon>
        <taxon>Duplodnaviria</taxon>
        <taxon>Heunggongvirae</taxon>
        <taxon>Uroviricota</taxon>
        <taxon>Caudoviricetes</taxon>
        <taxon>Autographivirales</taxon>
        <taxon>Autoscriptoviridae</taxon>
        <taxon>Tunggulvirus</taxon>
        <taxon>Tunggulvirus f2</taxon>
    </lineage>
</organism>
<evidence type="ECO:0000313" key="3">
    <source>
        <dbReference type="Proteomes" id="UP000001906"/>
    </source>
</evidence>
<sequence length="127" mass="13295">MGNSREVTIGKKVKKLVGKIKKFTEKWDPLGAGTLNQFVDPMADQWLGTDFTGMKALEAQNAADATARNEALLAQLGQQQAASNVDLGFENTPDTQVGGTANSLTTSSTTKKKKAPGGVASSLGINV</sequence>
<feature type="region of interest" description="Disordered" evidence="1">
    <location>
        <begin position="88"/>
        <end position="127"/>
    </location>
</feature>
<feature type="compositionally biased region" description="Polar residues" evidence="1">
    <location>
        <begin position="92"/>
        <end position="104"/>
    </location>
</feature>
<dbReference type="RefSeq" id="YP_003345492.1">
    <property type="nucleotide sequence ID" value="NC_013638.1"/>
</dbReference>
<gene>
    <name evidence="2" type="ORF">SBWP25_0027</name>
</gene>
<reference evidence="2 3" key="1">
    <citation type="journal article" date="2010" name="Nature">
        <title>Antagonistic coevolution accelerates molecular evolution.</title>
        <authorList>
            <person name="Paterson S."/>
            <person name="Vogwill T."/>
            <person name="Buckling A."/>
            <person name="Benmayor R."/>
            <person name="Spiers A.J."/>
            <person name="Thomson N.R."/>
            <person name="Quail M."/>
            <person name="Smith F."/>
            <person name="Walker D."/>
            <person name="Libberton B."/>
            <person name="Fenton A."/>
            <person name="Hall N."/>
            <person name="Brockhurst M.A."/>
        </authorList>
    </citation>
    <scope>NUCLEOTIDE SEQUENCE [LARGE SCALE GENOMIC DNA]</scope>
    <source>
        <strain evidence="3">phi 2</strain>
    </source>
</reference>
<name>D2EBT1_9CAUD</name>
<evidence type="ECO:0000313" key="2">
    <source>
        <dbReference type="EMBL" id="CBH51597.1"/>
    </source>
</evidence>
<dbReference type="KEGG" id="vg:8673591"/>